<sequence length="75" mass="8177">MTGPEHYREGEQRMLASDYQWQEAQEPGDGYAIGAIHEALTATAHFLAALTAAVATSQHPDSIAWQQAINPPEQT</sequence>
<evidence type="ECO:0000313" key="2">
    <source>
        <dbReference type="Proteomes" id="UP001165270"/>
    </source>
</evidence>
<reference evidence="1" key="1">
    <citation type="submission" date="2022-03" db="EMBL/GenBank/DDBJ databases">
        <title>Streptomyces 7R015 and 7R016 isolated from Barleria lupulina in Thailand.</title>
        <authorList>
            <person name="Kanchanasin P."/>
            <person name="Phongsopitanun W."/>
            <person name="Tanasupawat S."/>
        </authorList>
    </citation>
    <scope>NUCLEOTIDE SEQUENCE</scope>
    <source>
        <strain evidence="1">7R016</strain>
    </source>
</reference>
<comment type="caution">
    <text evidence="1">The sequence shown here is derived from an EMBL/GenBank/DDBJ whole genome shotgun (WGS) entry which is preliminary data.</text>
</comment>
<accession>A0ABS9XW34</accession>
<name>A0ABS9XW34_9ACTN</name>
<organism evidence="1 2">
    <name type="scientific">Streptomyces spinosisporus</name>
    <dbReference type="NCBI Taxonomy" id="2927582"/>
    <lineage>
        <taxon>Bacteria</taxon>
        <taxon>Bacillati</taxon>
        <taxon>Actinomycetota</taxon>
        <taxon>Actinomycetes</taxon>
        <taxon>Kitasatosporales</taxon>
        <taxon>Streptomycetaceae</taxon>
        <taxon>Streptomyces</taxon>
    </lineage>
</organism>
<evidence type="ECO:0000313" key="1">
    <source>
        <dbReference type="EMBL" id="MCI3246294.1"/>
    </source>
</evidence>
<gene>
    <name evidence="1" type="ORF">MQN93_42050</name>
</gene>
<protein>
    <submittedName>
        <fullName evidence="1">Uncharacterized protein</fullName>
    </submittedName>
</protein>
<keyword evidence="2" id="KW-1185">Reference proteome</keyword>
<dbReference type="RefSeq" id="WP_242713645.1">
    <property type="nucleotide sequence ID" value="NZ_JALDAX010000032.1"/>
</dbReference>
<dbReference type="EMBL" id="JALDAX010000032">
    <property type="protein sequence ID" value="MCI3246294.1"/>
    <property type="molecule type" value="Genomic_DNA"/>
</dbReference>
<dbReference type="Proteomes" id="UP001165270">
    <property type="component" value="Unassembled WGS sequence"/>
</dbReference>
<proteinExistence type="predicted"/>